<keyword evidence="2" id="KW-0902">Two-component regulatory system</keyword>
<dbReference type="PANTHER" id="PTHR48111:SF1">
    <property type="entry name" value="TWO-COMPONENT RESPONSE REGULATOR ORR33"/>
    <property type="match status" value="1"/>
</dbReference>
<organism evidence="10 11">
    <name type="scientific">Waterburya agarophytonicola KI4</name>
    <dbReference type="NCBI Taxonomy" id="2874699"/>
    <lineage>
        <taxon>Bacteria</taxon>
        <taxon>Bacillati</taxon>
        <taxon>Cyanobacteriota</taxon>
        <taxon>Cyanophyceae</taxon>
        <taxon>Pleurocapsales</taxon>
        <taxon>Hyellaceae</taxon>
        <taxon>Waterburya</taxon>
        <taxon>Waterburya agarophytonicola</taxon>
    </lineage>
</organism>
<feature type="domain" description="Response regulatory" evidence="9">
    <location>
        <begin position="3"/>
        <end position="119"/>
    </location>
</feature>
<comment type="caution">
    <text evidence="10">The sequence shown here is derived from an EMBL/GenBank/DDBJ whole genome shotgun (WGS) entry which is preliminary data.</text>
</comment>
<evidence type="ECO:0000259" key="9">
    <source>
        <dbReference type="PROSITE" id="PS50110"/>
    </source>
</evidence>
<evidence type="ECO:0000256" key="6">
    <source>
        <dbReference type="PROSITE-ProRule" id="PRU00169"/>
    </source>
</evidence>
<evidence type="ECO:0000256" key="2">
    <source>
        <dbReference type="ARBA" id="ARBA00023012"/>
    </source>
</evidence>
<evidence type="ECO:0000256" key="3">
    <source>
        <dbReference type="ARBA" id="ARBA00023015"/>
    </source>
</evidence>
<feature type="region of interest" description="Disordered" evidence="7">
    <location>
        <begin position="155"/>
        <end position="175"/>
    </location>
</feature>
<dbReference type="Pfam" id="PF00072">
    <property type="entry name" value="Response_reg"/>
    <property type="match status" value="1"/>
</dbReference>
<dbReference type="PROSITE" id="PS50043">
    <property type="entry name" value="HTH_LUXR_2"/>
    <property type="match status" value="1"/>
</dbReference>
<dbReference type="InterPro" id="IPR016032">
    <property type="entry name" value="Sig_transdc_resp-reg_C-effctor"/>
</dbReference>
<dbReference type="Pfam" id="PF00196">
    <property type="entry name" value="GerE"/>
    <property type="match status" value="1"/>
</dbReference>
<sequence length="237" mass="26909">MKKILIVDDDPLLRKVLQNSLEQKGYQVVSVGSAKSALIQFNQDVPDIIVSDVSMPEMDGFEFCRQLRSQPSGKLIPFIFLSAKNDLNDRIQGHTIGADSYLSKPFEMKELLANIEALIERSRRVHAEIVHLIEQLVSSQPPNVLANIHHNSSSKQIIAPPQTEKNESSPKPLPLTPAEERVFWETIQGFTNKQISERLFISPRTVQTHLSNILNKLNLNNRTQLVRFAYQQGYEKV</sequence>
<reference evidence="10" key="1">
    <citation type="journal article" date="2021" name="Antonie Van Leeuwenhoek">
        <title>Draft genome and description of Waterburya agarophytonicola gen. nov. sp. nov. (Pleurocapsales, Cyanobacteria): a seaweed symbiont.</title>
        <authorList>
            <person name="Bonthond G."/>
            <person name="Shalygin S."/>
            <person name="Bayer T."/>
            <person name="Weinberger F."/>
        </authorList>
    </citation>
    <scope>NUCLEOTIDE SEQUENCE</scope>
    <source>
        <strain evidence="10">KI4</strain>
    </source>
</reference>
<dbReference type="EMBL" id="JADWDC010000027">
    <property type="protein sequence ID" value="MCC0177702.1"/>
    <property type="molecule type" value="Genomic_DNA"/>
</dbReference>
<keyword evidence="3" id="KW-0805">Transcription regulation</keyword>
<dbReference type="GO" id="GO:0000976">
    <property type="term" value="F:transcription cis-regulatory region binding"/>
    <property type="evidence" value="ECO:0007669"/>
    <property type="project" value="TreeGrafter"/>
</dbReference>
<dbReference type="PROSITE" id="PS00622">
    <property type="entry name" value="HTH_LUXR_1"/>
    <property type="match status" value="1"/>
</dbReference>
<dbReference type="Gene3D" id="1.10.10.10">
    <property type="entry name" value="Winged helix-like DNA-binding domain superfamily/Winged helix DNA-binding domain"/>
    <property type="match status" value="1"/>
</dbReference>
<dbReference type="InterPro" id="IPR000792">
    <property type="entry name" value="Tscrpt_reg_LuxR_C"/>
</dbReference>
<dbReference type="InterPro" id="IPR011006">
    <property type="entry name" value="CheY-like_superfamily"/>
</dbReference>
<dbReference type="GO" id="GO:0006355">
    <property type="term" value="P:regulation of DNA-templated transcription"/>
    <property type="evidence" value="ECO:0007669"/>
    <property type="project" value="InterPro"/>
</dbReference>
<protein>
    <submittedName>
        <fullName evidence="10">Response regulator</fullName>
    </submittedName>
</protein>
<accession>A0A964FG20</accession>
<dbReference type="AlphaFoldDB" id="A0A964FG20"/>
<dbReference type="GO" id="GO:0000156">
    <property type="term" value="F:phosphorelay response regulator activity"/>
    <property type="evidence" value="ECO:0007669"/>
    <property type="project" value="TreeGrafter"/>
</dbReference>
<dbReference type="PRINTS" id="PR00038">
    <property type="entry name" value="HTHLUXR"/>
</dbReference>
<evidence type="ECO:0000259" key="8">
    <source>
        <dbReference type="PROSITE" id="PS50043"/>
    </source>
</evidence>
<dbReference type="GO" id="GO:0005829">
    <property type="term" value="C:cytosol"/>
    <property type="evidence" value="ECO:0007669"/>
    <property type="project" value="TreeGrafter"/>
</dbReference>
<dbReference type="PANTHER" id="PTHR48111">
    <property type="entry name" value="REGULATOR OF RPOS"/>
    <property type="match status" value="1"/>
</dbReference>
<proteinExistence type="predicted"/>
<dbReference type="GO" id="GO:0032993">
    <property type="term" value="C:protein-DNA complex"/>
    <property type="evidence" value="ECO:0007669"/>
    <property type="project" value="TreeGrafter"/>
</dbReference>
<evidence type="ECO:0000256" key="5">
    <source>
        <dbReference type="ARBA" id="ARBA00023163"/>
    </source>
</evidence>
<dbReference type="InterPro" id="IPR001789">
    <property type="entry name" value="Sig_transdc_resp-reg_receiver"/>
</dbReference>
<dbReference type="PROSITE" id="PS50110">
    <property type="entry name" value="RESPONSE_REGULATORY"/>
    <property type="match status" value="1"/>
</dbReference>
<feature type="modified residue" description="4-aspartylphosphate" evidence="6">
    <location>
        <position position="52"/>
    </location>
</feature>
<keyword evidence="4" id="KW-0238">DNA-binding</keyword>
<evidence type="ECO:0000256" key="7">
    <source>
        <dbReference type="SAM" id="MobiDB-lite"/>
    </source>
</evidence>
<dbReference type="SMART" id="SM00421">
    <property type="entry name" value="HTH_LUXR"/>
    <property type="match status" value="1"/>
</dbReference>
<name>A0A964FG20_9CYAN</name>
<evidence type="ECO:0000256" key="1">
    <source>
        <dbReference type="ARBA" id="ARBA00022553"/>
    </source>
</evidence>
<gene>
    <name evidence="10" type="ORF">I4641_12000</name>
</gene>
<keyword evidence="1 6" id="KW-0597">Phosphoprotein</keyword>
<evidence type="ECO:0000313" key="11">
    <source>
        <dbReference type="Proteomes" id="UP000729733"/>
    </source>
</evidence>
<evidence type="ECO:0000313" key="10">
    <source>
        <dbReference type="EMBL" id="MCC0177702.1"/>
    </source>
</evidence>
<dbReference type="RefSeq" id="WP_229640766.1">
    <property type="nucleotide sequence ID" value="NZ_JADWDC010000027.1"/>
</dbReference>
<evidence type="ECO:0000256" key="4">
    <source>
        <dbReference type="ARBA" id="ARBA00023125"/>
    </source>
</evidence>
<dbReference type="InterPro" id="IPR036388">
    <property type="entry name" value="WH-like_DNA-bd_sf"/>
</dbReference>
<dbReference type="InterPro" id="IPR039420">
    <property type="entry name" value="WalR-like"/>
</dbReference>
<dbReference type="SUPFAM" id="SSF46894">
    <property type="entry name" value="C-terminal effector domain of the bipartite response regulators"/>
    <property type="match status" value="1"/>
</dbReference>
<dbReference type="SMART" id="SM00448">
    <property type="entry name" value="REC"/>
    <property type="match status" value="1"/>
</dbReference>
<keyword evidence="5" id="KW-0804">Transcription</keyword>
<dbReference type="Proteomes" id="UP000729733">
    <property type="component" value="Unassembled WGS sequence"/>
</dbReference>
<dbReference type="Gene3D" id="3.40.50.2300">
    <property type="match status" value="1"/>
</dbReference>
<feature type="domain" description="HTH luxR-type" evidence="8">
    <location>
        <begin position="168"/>
        <end position="233"/>
    </location>
</feature>
<dbReference type="SUPFAM" id="SSF52172">
    <property type="entry name" value="CheY-like"/>
    <property type="match status" value="1"/>
</dbReference>
<keyword evidence="11" id="KW-1185">Reference proteome</keyword>
<dbReference type="CDD" id="cd17574">
    <property type="entry name" value="REC_OmpR"/>
    <property type="match status" value="1"/>
</dbReference>